<keyword evidence="2" id="KW-1185">Reference proteome</keyword>
<dbReference type="EMBL" id="JAHIBW010000016">
    <property type="protein sequence ID" value="KAG7303688.1"/>
    <property type="molecule type" value="Genomic_DNA"/>
</dbReference>
<organism evidence="1 2">
    <name type="scientific">Plutella xylostella</name>
    <name type="common">Diamondback moth</name>
    <name type="synonym">Plutella maculipennis</name>
    <dbReference type="NCBI Taxonomy" id="51655"/>
    <lineage>
        <taxon>Eukaryota</taxon>
        <taxon>Metazoa</taxon>
        <taxon>Ecdysozoa</taxon>
        <taxon>Arthropoda</taxon>
        <taxon>Hexapoda</taxon>
        <taxon>Insecta</taxon>
        <taxon>Pterygota</taxon>
        <taxon>Neoptera</taxon>
        <taxon>Endopterygota</taxon>
        <taxon>Lepidoptera</taxon>
        <taxon>Glossata</taxon>
        <taxon>Ditrysia</taxon>
        <taxon>Yponomeutoidea</taxon>
        <taxon>Plutellidae</taxon>
        <taxon>Plutella</taxon>
    </lineage>
</organism>
<proteinExistence type="predicted"/>
<evidence type="ECO:0000313" key="2">
    <source>
        <dbReference type="Proteomes" id="UP000823941"/>
    </source>
</evidence>
<comment type="caution">
    <text evidence="1">The sequence shown here is derived from an EMBL/GenBank/DDBJ whole genome shotgun (WGS) entry which is preliminary data.</text>
</comment>
<reference evidence="1 2" key="1">
    <citation type="submission" date="2021-06" db="EMBL/GenBank/DDBJ databases">
        <title>A haploid diamondback moth (Plutella xylostella L.) genome assembly resolves 31 chromosomes and identifies a diamide resistance mutation.</title>
        <authorList>
            <person name="Ward C.M."/>
            <person name="Perry K.D."/>
            <person name="Baker G."/>
            <person name="Powis K."/>
            <person name="Heckel D.G."/>
            <person name="Baxter S.W."/>
        </authorList>
    </citation>
    <scope>NUCLEOTIDE SEQUENCE [LARGE SCALE GENOMIC DNA]</scope>
    <source>
        <strain evidence="1 2">LV</strain>
        <tissue evidence="1">Single pupa</tissue>
    </source>
</reference>
<protein>
    <submittedName>
        <fullName evidence="1">Uncharacterized protein</fullName>
    </submittedName>
</protein>
<gene>
    <name evidence="1" type="ORF">JYU34_012242</name>
</gene>
<dbReference type="Proteomes" id="UP000823941">
    <property type="component" value="Chromosome 16"/>
</dbReference>
<name>A0ABQ7QEP8_PLUXY</name>
<evidence type="ECO:0000313" key="1">
    <source>
        <dbReference type="EMBL" id="KAG7303688.1"/>
    </source>
</evidence>
<sequence>MRDGSVPYWPGAAQLRQAVTDQLAAMGYPTVESHPWRPRITSIGADLSPVTVTPRVVSHIFPKRRRNE</sequence>
<accession>A0ABQ7QEP8</accession>